<keyword evidence="4 7" id="KW-0812">Transmembrane</keyword>
<reference evidence="9 10" key="1">
    <citation type="journal article" date="2016" name="Sci. Rep.">
        <title>Complete genome sequence and transcriptomic analysis of a novel marine strain Bacillus weihaiensis reveals the mechanism of brown algae degradation.</title>
        <authorList>
            <person name="Zhu Y."/>
            <person name="Chen P."/>
            <person name="Bao Y."/>
            <person name="Men Y."/>
            <person name="Zeng Y."/>
            <person name="Yang J."/>
            <person name="Sun J."/>
            <person name="Sun Y."/>
        </authorList>
    </citation>
    <scope>NUCLEOTIDE SEQUENCE [LARGE SCALE GENOMIC DNA]</scope>
    <source>
        <strain evidence="9 10">Alg07</strain>
    </source>
</reference>
<dbReference type="EMBL" id="CP016020">
    <property type="protein sequence ID" value="APH06868.1"/>
    <property type="molecule type" value="Genomic_DNA"/>
</dbReference>
<evidence type="ECO:0000256" key="7">
    <source>
        <dbReference type="SAM" id="Phobius"/>
    </source>
</evidence>
<evidence type="ECO:0000256" key="6">
    <source>
        <dbReference type="ARBA" id="ARBA00023136"/>
    </source>
</evidence>
<keyword evidence="3" id="KW-1003">Cell membrane</keyword>
<dbReference type="RefSeq" id="WP_072581661.1">
    <property type="nucleotide sequence ID" value="NZ_CP016020.1"/>
</dbReference>
<feature type="transmembrane region" description="Helical" evidence="7">
    <location>
        <begin position="12"/>
        <end position="30"/>
    </location>
</feature>
<dbReference type="GO" id="GO:0005886">
    <property type="term" value="C:plasma membrane"/>
    <property type="evidence" value="ECO:0007669"/>
    <property type="project" value="UniProtKB-SubCell"/>
</dbReference>
<feature type="transmembrane region" description="Helical" evidence="7">
    <location>
        <begin position="37"/>
        <end position="57"/>
    </location>
</feature>
<evidence type="ECO:0000256" key="2">
    <source>
        <dbReference type="ARBA" id="ARBA00006448"/>
    </source>
</evidence>
<evidence type="ECO:0000259" key="8">
    <source>
        <dbReference type="Pfam" id="PF04239"/>
    </source>
</evidence>
<keyword evidence="5 7" id="KW-1133">Transmembrane helix</keyword>
<organism evidence="9 10">
    <name type="scientific">Bacillus weihaiensis</name>
    <dbReference type="NCBI Taxonomy" id="1547283"/>
    <lineage>
        <taxon>Bacteria</taxon>
        <taxon>Bacillati</taxon>
        <taxon>Bacillota</taxon>
        <taxon>Bacilli</taxon>
        <taxon>Bacillales</taxon>
        <taxon>Bacillaceae</taxon>
        <taxon>Bacillus</taxon>
    </lineage>
</organism>
<dbReference type="OrthoDB" id="9778331at2"/>
<evidence type="ECO:0000256" key="1">
    <source>
        <dbReference type="ARBA" id="ARBA00004651"/>
    </source>
</evidence>
<feature type="domain" description="YetF C-terminal" evidence="8">
    <location>
        <begin position="86"/>
        <end position="217"/>
    </location>
</feature>
<sequence length="241" mass="27496">MEETLKDMVLVLGRIITILPLLLFMTIFMGKRAIGELPIFDFLIILTLGAVVGADIADPEIKHLPTAFTILIIALIQRIVANWKLSNRKIGRLITFEPTLVVQDGKLLKQNIKSIRYSIDNILQMLREKDVFAVEDVEMAIVEANGALSVLKKPEKQTVTNESMQMNTESSISFPVIMEGEVYTDVLRYFQVDEVWLFQELIKQQIRDKNEIFFATLNARLELSVTLKDEQNSVNAPPFYH</sequence>
<dbReference type="InterPro" id="IPR007353">
    <property type="entry name" value="DUF421"/>
</dbReference>
<proteinExistence type="inferred from homology"/>
<name>A0A1L3MX27_9BACI</name>
<comment type="similarity">
    <text evidence="2">Belongs to the UPF0702 family.</text>
</comment>
<dbReference type="AlphaFoldDB" id="A0A1L3MX27"/>
<comment type="subcellular location">
    <subcellularLocation>
        <location evidence="1">Cell membrane</location>
        <topology evidence="1">Multi-pass membrane protein</topology>
    </subcellularLocation>
</comment>
<dbReference type="InterPro" id="IPR023090">
    <property type="entry name" value="UPF0702_alpha/beta_dom_sf"/>
</dbReference>
<dbReference type="Gene3D" id="3.30.240.20">
    <property type="entry name" value="bsu07140 like domains"/>
    <property type="match status" value="2"/>
</dbReference>
<evidence type="ECO:0000256" key="3">
    <source>
        <dbReference type="ARBA" id="ARBA00022475"/>
    </source>
</evidence>
<evidence type="ECO:0000256" key="5">
    <source>
        <dbReference type="ARBA" id="ARBA00022989"/>
    </source>
</evidence>
<keyword evidence="6 7" id="KW-0472">Membrane</keyword>
<protein>
    <recommendedName>
        <fullName evidence="8">YetF C-terminal domain-containing protein</fullName>
    </recommendedName>
</protein>
<dbReference type="KEGG" id="bwh:A9C19_20545"/>
<gene>
    <name evidence="9" type="ORF">A9C19_20545</name>
</gene>
<dbReference type="STRING" id="1547283.A9C19_20545"/>
<dbReference type="Proteomes" id="UP000181936">
    <property type="component" value="Chromosome"/>
</dbReference>
<dbReference type="PANTHER" id="PTHR34582:SF6">
    <property type="entry name" value="UPF0702 TRANSMEMBRANE PROTEIN YCAP"/>
    <property type="match status" value="1"/>
</dbReference>
<dbReference type="Pfam" id="PF04239">
    <property type="entry name" value="DUF421"/>
    <property type="match status" value="1"/>
</dbReference>
<evidence type="ECO:0000313" key="10">
    <source>
        <dbReference type="Proteomes" id="UP000181936"/>
    </source>
</evidence>
<keyword evidence="10" id="KW-1185">Reference proteome</keyword>
<feature type="transmembrane region" description="Helical" evidence="7">
    <location>
        <begin position="63"/>
        <end position="81"/>
    </location>
</feature>
<evidence type="ECO:0000256" key="4">
    <source>
        <dbReference type="ARBA" id="ARBA00022692"/>
    </source>
</evidence>
<dbReference type="PANTHER" id="PTHR34582">
    <property type="entry name" value="UPF0702 TRANSMEMBRANE PROTEIN YCAP"/>
    <property type="match status" value="1"/>
</dbReference>
<accession>A0A1L3MX27</accession>
<evidence type="ECO:0000313" key="9">
    <source>
        <dbReference type="EMBL" id="APH06868.1"/>
    </source>
</evidence>